<name>A0A952DVG6_9BACT</name>
<proteinExistence type="predicted"/>
<accession>A0A952DVG6</accession>
<dbReference type="Gene3D" id="2.120.10.30">
    <property type="entry name" value="TolB, C-terminal domain"/>
    <property type="match status" value="1"/>
</dbReference>
<evidence type="ECO:0000313" key="3">
    <source>
        <dbReference type="Proteomes" id="UP000781173"/>
    </source>
</evidence>
<gene>
    <name evidence="2" type="ORF">H3C67_04890</name>
</gene>
<dbReference type="SUPFAM" id="SSF50952">
    <property type="entry name" value="Soluble quinoprotein glucose dehydrogenase"/>
    <property type="match status" value="1"/>
</dbReference>
<feature type="domain" description="Glucose/Sorbosone dehydrogenase" evidence="1">
    <location>
        <begin position="66"/>
        <end position="215"/>
    </location>
</feature>
<dbReference type="PANTHER" id="PTHR19328:SF13">
    <property type="entry name" value="HIPL1 PROTEIN"/>
    <property type="match status" value="1"/>
</dbReference>
<evidence type="ECO:0000259" key="1">
    <source>
        <dbReference type="Pfam" id="PF07995"/>
    </source>
</evidence>
<reference evidence="2" key="1">
    <citation type="journal article" date="2022" name="ISME J.">
        <title>A general approach to explore prokaryotic protein glycosylation reveals the unique surface layer modulation of an anammox bacterium.</title>
        <authorList>
            <person name="Pabst M."/>
            <person name="Grouzdev D.S."/>
            <person name="Lawson C.E."/>
            <person name="Kleikamp H.B.C."/>
            <person name="de Ram C."/>
            <person name="Louwen R."/>
            <person name="Lin Y.M."/>
            <person name="Lucker S."/>
            <person name="van Loosdrecht M.C.M."/>
            <person name="Laureni M."/>
        </authorList>
    </citation>
    <scope>NUCLEOTIDE SEQUENCE</scope>
    <source>
        <strain evidence="2">BROCD043</strain>
    </source>
</reference>
<dbReference type="AlphaFoldDB" id="A0A952DVG6"/>
<comment type="caution">
    <text evidence="2">The sequence shown here is derived from an EMBL/GenBank/DDBJ whole genome shotgun (WGS) entry which is preliminary data.</text>
</comment>
<dbReference type="EMBL" id="JACFOF010000016">
    <property type="protein sequence ID" value="MBW7954093.1"/>
    <property type="molecule type" value="Genomic_DNA"/>
</dbReference>
<evidence type="ECO:0000313" key="2">
    <source>
        <dbReference type="EMBL" id="MBW7954093.1"/>
    </source>
</evidence>
<dbReference type="InterPro" id="IPR011041">
    <property type="entry name" value="Quinoprot_gluc/sorb_DH_b-prop"/>
</dbReference>
<dbReference type="Pfam" id="PF07995">
    <property type="entry name" value="GSDH"/>
    <property type="match status" value="1"/>
</dbReference>
<dbReference type="PANTHER" id="PTHR19328">
    <property type="entry name" value="HEDGEHOG-INTERACTING PROTEIN"/>
    <property type="match status" value="1"/>
</dbReference>
<dbReference type="InterPro" id="IPR011042">
    <property type="entry name" value="6-blade_b-propeller_TolB-like"/>
</dbReference>
<dbReference type="InterPro" id="IPR012938">
    <property type="entry name" value="Glc/Sorbosone_DH"/>
</dbReference>
<feature type="non-terminal residue" evidence="2">
    <location>
        <position position="216"/>
    </location>
</feature>
<protein>
    <submittedName>
        <fullName evidence="2">PQQ-dependent sugar dehydrogenase</fullName>
    </submittedName>
</protein>
<sequence length="216" mass="23363">MKKILIILLVFALIVIISVIAIDPLGFRSPLSPTGVPTIAPTDSIQSLRSSTTTPNFASEIIVDGLNNPWDIIMLPDESYIFSERANKLTHLANGVKTSIPTPDDTVVRGEGGLLGLAIDPEFSSNRFIYACFNSNLSGNTDVRVVRWKLSLSNDLLEDRRDIITGIPANESGRHSGCQLEFGPDNYLWVGTGDAAIGSTPQDPTSLGGKILRVDR</sequence>
<organism evidence="2 3">
    <name type="scientific">Candidatus Dojkabacteria bacterium</name>
    <dbReference type="NCBI Taxonomy" id="2099670"/>
    <lineage>
        <taxon>Bacteria</taxon>
        <taxon>Candidatus Dojkabacteria</taxon>
    </lineage>
</organism>
<dbReference type="Proteomes" id="UP000781173">
    <property type="component" value="Unassembled WGS sequence"/>
</dbReference>